<evidence type="ECO:0000256" key="1">
    <source>
        <dbReference type="SAM" id="MobiDB-lite"/>
    </source>
</evidence>
<feature type="compositionally biased region" description="Polar residues" evidence="1">
    <location>
        <begin position="89"/>
        <end position="100"/>
    </location>
</feature>
<proteinExistence type="predicted"/>
<accession>Q9LJ80</accession>
<dbReference type="EMBL" id="AP000732">
    <property type="protein sequence ID" value="BAB01208.1"/>
    <property type="molecule type" value="Genomic_DNA"/>
</dbReference>
<feature type="region of interest" description="Disordered" evidence="1">
    <location>
        <begin position="29"/>
        <end position="48"/>
    </location>
</feature>
<organism evidence="2">
    <name type="scientific">Arabidopsis thaliana</name>
    <name type="common">Mouse-ear cress</name>
    <dbReference type="NCBI Taxonomy" id="3702"/>
    <lineage>
        <taxon>Eukaryota</taxon>
        <taxon>Viridiplantae</taxon>
        <taxon>Streptophyta</taxon>
        <taxon>Embryophyta</taxon>
        <taxon>Tracheophyta</taxon>
        <taxon>Spermatophyta</taxon>
        <taxon>Magnoliopsida</taxon>
        <taxon>eudicotyledons</taxon>
        <taxon>Gunneridae</taxon>
        <taxon>Pentapetalae</taxon>
        <taxon>rosids</taxon>
        <taxon>malvids</taxon>
        <taxon>Brassicales</taxon>
        <taxon>Brassicaceae</taxon>
        <taxon>Camelineae</taxon>
        <taxon>Arabidopsis</taxon>
    </lineage>
</organism>
<reference key="2">
    <citation type="journal article" date="2000" name="Nature">
        <title>Sequence and analysis of chromosome 3 of the plant Arabidopsis thaliana.</title>
        <authorList>
            <consortium name="European Union Chromosome 3 Arabidopsis Sequencing Consortium"/>
            <consortium name="Institute for Genomic Research"/>
            <consortium name="Kazusa DNA Research Institute"/>
            <person name="Salanoubat M."/>
            <person name="Lemcke K."/>
            <person name="Rieger M."/>
            <person name="Ansorge W."/>
            <person name="Unseld M."/>
            <person name="Fartmann B."/>
            <person name="Valle G."/>
            <person name="Blocker H."/>
            <person name="Perez-Alonso M."/>
            <person name="Obermaier B."/>
            <person name="Delseny M."/>
            <person name="Boutry M."/>
            <person name="Grivell L.A."/>
            <person name="Mache R."/>
            <person name="Puigdomenech P."/>
            <person name="De Simone V."/>
            <person name="Choisne N."/>
            <person name="Artiguenave F."/>
            <person name="Robert C."/>
            <person name="Brottier P."/>
            <person name="Wincker P."/>
            <person name="Cattolico L."/>
            <person name="Weissenbach J."/>
            <person name="Saurin W."/>
            <person name="Quetier F."/>
            <person name="Schafer M."/>
            <person name="Muller-Auer S."/>
            <person name="Gabel C."/>
            <person name="Fuchs M."/>
            <person name="Benes V."/>
            <person name="Wurmbach E."/>
            <person name="Drzonek H."/>
            <person name="Erfle H."/>
            <person name="Jordan N."/>
            <person name="Bangert S."/>
            <person name="Wiedelmann R."/>
            <person name="Kranz H."/>
            <person name="Voss H."/>
            <person name="Holland R."/>
            <person name="Brandt P."/>
            <person name="Nyakatura G."/>
            <person name="Vezzi A."/>
            <person name="D'Angelo M."/>
            <person name="Pallavicini A."/>
            <person name="Toppo S."/>
            <person name="Simionati B."/>
            <person name="Conrad A."/>
            <person name="Hornischer K."/>
            <person name="Kauer G."/>
            <person name="Lohnert T.H."/>
            <person name="Nordsiek G."/>
            <person name="Reichelt J."/>
            <person name="Scharfe M."/>
            <person name="Schon O."/>
            <person name="Bargues M."/>
            <person name="Terol J."/>
            <person name="Climent J."/>
            <person name="Navarro P."/>
            <person name="Collado C."/>
            <person name="Perez-Perez A."/>
            <person name="Ottenwalder B."/>
            <person name="Duchemin D."/>
            <person name="Cooke R."/>
            <person name="Laudie M."/>
            <person name="Berger-Llauro C."/>
            <person name="Purnelle B."/>
            <person name="Masuy D."/>
            <person name="de Haan M."/>
            <person name="Maarse A.C."/>
            <person name="Alcaraz J.P."/>
            <person name="Cottet A."/>
            <person name="Casacuberta E."/>
            <person name="Monfort A."/>
            <person name="Argiriou A."/>
            <person name="flores M."/>
            <person name="Liguori R."/>
            <person name="Vitale D."/>
            <person name="Mannhaupt G."/>
            <person name="Haase D."/>
            <person name="Schoof H."/>
            <person name="Rudd S."/>
            <person name="Zaccaria P."/>
            <person name="Mewes H.W."/>
            <person name="Mayer K.F."/>
            <person name="Kaul S."/>
            <person name="Town C.D."/>
            <person name="Koo H.L."/>
            <person name="Tallon L.J."/>
            <person name="Jenkins J."/>
            <person name="Rooney T."/>
            <person name="Rizzo M."/>
            <person name="Walts A."/>
            <person name="Utterback T."/>
            <person name="Fujii C.Y."/>
            <person name="Shea T.P."/>
            <person name="Creasy T.H."/>
            <person name="Haas B."/>
            <person name="Maiti R."/>
            <person name="Wu D."/>
            <person name="Peterson J."/>
            <person name="Van Aken S."/>
            <person name="Pai G."/>
            <person name="Militscher J."/>
            <person name="Sellers P."/>
            <person name="Gill J.E."/>
            <person name="Feldblyum T.V."/>
            <person name="Preuss D."/>
            <person name="Lin X."/>
            <person name="Nierman W.C."/>
            <person name="Salzberg S.L."/>
            <person name="White O."/>
            <person name="Venter J.C."/>
            <person name="Fraser C.M."/>
            <person name="Kaneko T."/>
            <person name="Nakamura Y."/>
            <person name="Sato S."/>
            <person name="Kato T."/>
            <person name="Asamizu E."/>
            <person name="Sasamoto S."/>
            <person name="Kimura T."/>
            <person name="Idesawa K."/>
            <person name="Kawashima K."/>
            <person name="Kishida Y."/>
            <person name="Kiyokawa C."/>
            <person name="Kohara M."/>
            <person name="Matsumoto M."/>
            <person name="Matsuno A."/>
            <person name="Muraki A."/>
            <person name="Nakayama S."/>
            <person name="Nakazaki N."/>
            <person name="Shinpo S."/>
            <person name="Takeuchi C."/>
            <person name="Wada T."/>
            <person name="Watanabe A."/>
            <person name="Yamada M."/>
            <person name="Yasuda M."/>
            <person name="Tabata S."/>
        </authorList>
    </citation>
    <scope>NUCLEOTIDE SEQUENCE [LARGE SCALE GENOMIC DNA]</scope>
    <source>
        <strain>cv. Columbia</strain>
    </source>
</reference>
<feature type="region of interest" description="Disordered" evidence="1">
    <location>
        <begin position="66"/>
        <end position="110"/>
    </location>
</feature>
<protein>
    <submittedName>
        <fullName evidence="2">Uncharacterized protein</fullName>
    </submittedName>
</protein>
<sequence length="134" mass="15475">MDIQKRPKYDSNKKKFLMVLGISRFHHITRPPGRVSSPPPPDHHSITPLDPEVEYLHLHYQITTRSSHSTKKSSISITTTRLPTRWRASESSPFRTQPDTRAQGRKEDSSYSLDLSLDHRGRVQFLIRPNTASF</sequence>
<evidence type="ECO:0000313" key="2">
    <source>
        <dbReference type="EMBL" id="BAB01208.1"/>
    </source>
</evidence>
<feature type="compositionally biased region" description="Low complexity" evidence="1">
    <location>
        <begin position="66"/>
        <end position="81"/>
    </location>
</feature>
<dbReference type="AlphaFoldDB" id="Q9LJ80"/>
<reference evidence="2" key="1">
    <citation type="journal article" date="2000" name="DNA Res.">
        <title>Structural analysis of Arabidopsis thaliana chromosome 3. II. Sequence features of the 4,251,695 bp regions covered by 90 P1, TAC and BAC clones.</title>
        <authorList>
            <person name="Nakamura Y."/>
        </authorList>
    </citation>
    <scope>NUCLEOTIDE SEQUENCE [LARGE SCALE GENOMIC DNA]</scope>
</reference>
<name>Q9LJ80_ARATH</name>